<protein>
    <recommendedName>
        <fullName evidence="4">Tox-MPTase4 domain-containing protein</fullName>
    </recommendedName>
</protein>
<feature type="transmembrane region" description="Helical" evidence="1">
    <location>
        <begin position="432"/>
        <end position="460"/>
    </location>
</feature>
<evidence type="ECO:0000256" key="1">
    <source>
        <dbReference type="SAM" id="Phobius"/>
    </source>
</evidence>
<dbReference type="RefSeq" id="WP_150013250.1">
    <property type="nucleotide sequence ID" value="NZ_VWSG01000008.1"/>
</dbReference>
<proteinExistence type="predicted"/>
<reference evidence="2 3" key="1">
    <citation type="submission" date="2019-09" db="EMBL/GenBank/DDBJ databases">
        <title>Genome sequence and assembly of Flavobacterium sp.</title>
        <authorList>
            <person name="Chhetri G."/>
        </authorList>
    </citation>
    <scope>NUCLEOTIDE SEQUENCE [LARGE SCALE GENOMIC DNA]</scope>
    <source>
        <strain evidence="2 3">SNL9</strain>
    </source>
</reference>
<dbReference type="EMBL" id="VWSG01000008">
    <property type="protein sequence ID" value="KAA5533894.1"/>
    <property type="molecule type" value="Genomic_DNA"/>
</dbReference>
<organism evidence="2 3">
    <name type="scientific">Paenimyroides baculatum</name>
    <dbReference type="NCBI Taxonomy" id="2608000"/>
    <lineage>
        <taxon>Bacteria</taxon>
        <taxon>Pseudomonadati</taxon>
        <taxon>Bacteroidota</taxon>
        <taxon>Flavobacteriia</taxon>
        <taxon>Flavobacteriales</taxon>
        <taxon>Flavobacteriaceae</taxon>
        <taxon>Paenimyroides</taxon>
    </lineage>
</organism>
<comment type="caution">
    <text evidence="2">The sequence shown here is derived from an EMBL/GenBank/DDBJ whole genome shotgun (WGS) entry which is preliminary data.</text>
</comment>
<evidence type="ECO:0008006" key="4">
    <source>
        <dbReference type="Google" id="ProtNLM"/>
    </source>
</evidence>
<keyword evidence="1" id="KW-1133">Transmembrane helix</keyword>
<dbReference type="AlphaFoldDB" id="A0A5M6CFD8"/>
<name>A0A5M6CFD8_9FLAO</name>
<evidence type="ECO:0000313" key="2">
    <source>
        <dbReference type="EMBL" id="KAA5533894.1"/>
    </source>
</evidence>
<evidence type="ECO:0000313" key="3">
    <source>
        <dbReference type="Proteomes" id="UP000325141"/>
    </source>
</evidence>
<keyword evidence="1" id="KW-0812">Transmembrane</keyword>
<dbReference type="Proteomes" id="UP000325141">
    <property type="component" value="Unassembled WGS sequence"/>
</dbReference>
<accession>A0A5M6CFD8</accession>
<keyword evidence="3" id="KW-1185">Reference proteome</keyword>
<keyword evidence="1" id="KW-0472">Membrane</keyword>
<sequence length="694" mass="78934">MDNILNQKTRSFFDEVDLFKQAANTFTVFESIKTKEKYVSPFYAENGIKPGQNIVTDKPISDFNSTGIDDKGNEGMAYSNHIIQFNNGTEVYDAFKKDQESIPTDLLRMYYEEPKNDGFFNFSGKICLLNIGSAFYDNIIKKFPESTTSFYHKKEERVSMDVNSLETQAKYIKTIVDSKPLKNSLTEIEIYRALKLAAWHKSPVGELSDALGGVNRVLTEAIEYVANAVGKAQIGEERYLADKYNEESYKPLIGTSQTLQLTVEGGFSVLQTLIQGGLSLLKEIETADFLPTGFKTIISKLQNFNIYLNQAITTIKQELKGIIDETWKLANAFICGLVNGLISTLEFLLQIIAFLVGLVKVPNYEEYAKYKKHIESLEQVLNMLFAEVPNIFNGLVKLITNFKNFNDKTIQELFSFTKDIENIKDAISKYQIAYYAGNIVFEVIIGALLAIFTGGAGNAIKAAQTLTQKSVQFLKIIGKEALSTLSFGITDLVVLFQSLIKQFVKACEKGFKGFIEWIRSLLSKEKKHLDDVLDNVEGVGIYGGKILSKADIDDWAKLLMKKFETKLERVDGFDKPGILAQFNANTNTIKYTDDVTEYILVHEHFHAEEMYKIGFKKYVKDAPLAGTEFKDYTNENWIRLYKREKYVYDQLMKNIKKYNLNKQEISTPPFGHAFQYFDGIVFRMEQLNIPIPKK</sequence>
<gene>
    <name evidence="2" type="ORF">F0460_11205</name>
</gene>